<dbReference type="EMBL" id="ACJM01000001">
    <property type="protein sequence ID" value="EEG79088.1"/>
    <property type="molecule type" value="Genomic_DNA"/>
</dbReference>
<dbReference type="GO" id="GO:0016887">
    <property type="term" value="F:ATP hydrolysis activity"/>
    <property type="evidence" value="ECO:0007669"/>
    <property type="project" value="InterPro"/>
</dbReference>
<dbReference type="AlphaFoldDB" id="C0GD03"/>
<evidence type="ECO:0000259" key="5">
    <source>
        <dbReference type="Pfam" id="PF13476"/>
    </source>
</evidence>
<evidence type="ECO:0000313" key="7">
    <source>
        <dbReference type="Proteomes" id="UP000006443"/>
    </source>
</evidence>
<comment type="subunit">
    <text evidence="2">Heterodimer of SbcC and SbcD.</text>
</comment>
<organism evidence="6 7">
    <name type="scientific">Dethiobacter alkaliphilus AHT 1</name>
    <dbReference type="NCBI Taxonomy" id="555088"/>
    <lineage>
        <taxon>Bacteria</taxon>
        <taxon>Bacillati</taxon>
        <taxon>Bacillota</taxon>
        <taxon>Dethiobacteria</taxon>
        <taxon>Dethiobacterales</taxon>
        <taxon>Dethiobacteraceae</taxon>
        <taxon>Dethiobacter</taxon>
    </lineage>
</organism>
<dbReference type="InterPro" id="IPR038729">
    <property type="entry name" value="Rad50/SbcC_AAA"/>
</dbReference>
<dbReference type="STRING" id="555088.DealDRAFT_0362"/>
<evidence type="ECO:0000256" key="1">
    <source>
        <dbReference type="ARBA" id="ARBA00006930"/>
    </source>
</evidence>
<evidence type="ECO:0000256" key="2">
    <source>
        <dbReference type="ARBA" id="ARBA00011322"/>
    </source>
</evidence>
<evidence type="ECO:0000313" key="6">
    <source>
        <dbReference type="EMBL" id="EEG79088.1"/>
    </source>
</evidence>
<sequence length="1021" mass="118805">MKIYELHLKNCKCYEDETINFQEGLNFISGVNGAGKTTIIEAIGLVLFNFLPYNAKQFVRDGKKSGEIQALIEAKDERLYRIIRKFNKTTKTLKWEVYDEETNTCLDELHGSDDVSRWIKESIGIDPEDSLEKIFEQVIAVNQGLFAAPFLETNANRKRIFDEILKVAGYREAFEKSRSLKSYIEGEEKELKAITEHLEEEIKDIPTIQEEITKNQQEYEKQTQNYAAAQQKKQQLEQKDTEWTKLKETIDARQNEKNLLEQTLISLKEKMDSLDKQKKEAKKARDILAETKEAYLRYQNNQQDLRGWEEKKKQRDALKEDLDKAAKDHSTEEKGIEVETKNNELRAQELQDKLKALQTKESATAQSLQAIEDDLKRVMSWETREVSRFFDPWQTWFNNNSSLMADAHYALQSVEELTAEIKEIQNEIQDLPQKEEDLSLLVTSIAKGEELLQKKSSLIARKEALVQNETHLAAGRCPIIQEACPSQKVAGDLSSYFANELKEIEEGLAQLTEQLAQHEKQKVKHDELKDQLTLARNQKSTMEKKEKLQEEKTEELRRLVKKVSLKEALDLIKTGQREYLALEQLVNEINLWLSAKDFITVEPFNYQPLHCQAILDLLTEIERAGLDDAGQIRDWLTKWDQLEAGSQKWLEQAQEQVKEYQKWLSDILQAVRLKEQEIKQQHEFCLNEIKDYQNQEQHLKDKNAELETRRENLKLLQKEIDKLTDSLAQFSQVEDKVDSLKKALENDQKSYDLYNENKQASERLEIIEQEIKECQATVSETNQKIEALQAELNELLSHYDSAKHQDIKDELKKASEQVTELKVYLEQIKKDAKRLKEQLDELLKKKSQWEQNRYKLLVKNKTRELAQTIRETIKDAADPVAHVYRQYLSAEANEIYRHVSNENVQVEWASEYELQLKDNFHAKERVRVFKQLSGGEQMTAALAVRLALMKMLSDVKLGFFDEPTTNLDSSRRQNLAMAIQKSTKGFEQLFVISHDDAFDTLTENTISLEKDEGTGTGVKMY</sequence>
<keyword evidence="7" id="KW-1185">Reference proteome</keyword>
<feature type="coiled-coil region" evidence="4">
    <location>
        <begin position="650"/>
        <end position="852"/>
    </location>
</feature>
<dbReference type="PANTHER" id="PTHR32114">
    <property type="entry name" value="ABC TRANSPORTER ABCH.3"/>
    <property type="match status" value="1"/>
</dbReference>
<dbReference type="Pfam" id="PF13476">
    <property type="entry name" value="AAA_23"/>
    <property type="match status" value="1"/>
</dbReference>
<name>C0GD03_DETAL</name>
<dbReference type="PANTHER" id="PTHR32114:SF2">
    <property type="entry name" value="ABC TRANSPORTER ABCH.3"/>
    <property type="match status" value="1"/>
</dbReference>
<gene>
    <name evidence="6" type="ORF">DealDRAFT_0362</name>
</gene>
<feature type="domain" description="Rad50/SbcC-type AAA" evidence="5">
    <location>
        <begin position="5"/>
        <end position="220"/>
    </location>
</feature>
<dbReference type="eggNOG" id="COG0419">
    <property type="taxonomic scope" value="Bacteria"/>
</dbReference>
<feature type="coiled-coil region" evidence="4">
    <location>
        <begin position="501"/>
        <end position="562"/>
    </location>
</feature>
<evidence type="ECO:0000256" key="3">
    <source>
        <dbReference type="ARBA" id="ARBA00013368"/>
    </source>
</evidence>
<dbReference type="SUPFAM" id="SSF52540">
    <property type="entry name" value="P-loop containing nucleoside triphosphate hydrolases"/>
    <property type="match status" value="2"/>
</dbReference>
<accession>C0GD03</accession>
<dbReference type="InterPro" id="IPR027417">
    <property type="entry name" value="P-loop_NTPase"/>
</dbReference>
<comment type="caution">
    <text evidence="6">The sequence shown here is derived from an EMBL/GenBank/DDBJ whole genome shotgun (WGS) entry which is preliminary data.</text>
</comment>
<reference evidence="6 7" key="1">
    <citation type="submission" date="2009-02" db="EMBL/GenBank/DDBJ databases">
        <title>Sequencing of the draft genome and assembly of Dethiobacter alkaliphilus AHT 1.</title>
        <authorList>
            <consortium name="US DOE Joint Genome Institute (JGI-PGF)"/>
            <person name="Lucas S."/>
            <person name="Copeland A."/>
            <person name="Lapidus A."/>
            <person name="Glavina del Rio T."/>
            <person name="Dalin E."/>
            <person name="Tice H."/>
            <person name="Bruce D."/>
            <person name="Goodwin L."/>
            <person name="Pitluck S."/>
            <person name="Larimer F."/>
            <person name="Land M.L."/>
            <person name="Hauser L."/>
            <person name="Muyzer G."/>
        </authorList>
    </citation>
    <scope>NUCLEOTIDE SEQUENCE [LARGE SCALE GENOMIC DNA]</scope>
    <source>
        <strain evidence="6 7">AHT 1</strain>
    </source>
</reference>
<comment type="similarity">
    <text evidence="1">Belongs to the SMC family. SbcC subfamily.</text>
</comment>
<dbReference type="Proteomes" id="UP000006443">
    <property type="component" value="Unassembled WGS sequence"/>
</dbReference>
<keyword evidence="4" id="KW-0175">Coiled coil</keyword>
<proteinExistence type="inferred from homology"/>
<protein>
    <recommendedName>
        <fullName evidence="3">Nuclease SbcCD subunit C</fullName>
    </recommendedName>
</protein>
<feature type="coiled-coil region" evidence="4">
    <location>
        <begin position="407"/>
        <end position="434"/>
    </location>
</feature>
<feature type="coiled-coil region" evidence="4">
    <location>
        <begin position="184"/>
        <end position="360"/>
    </location>
</feature>
<dbReference type="OrthoDB" id="9795626at2"/>
<dbReference type="GO" id="GO:0006302">
    <property type="term" value="P:double-strand break repair"/>
    <property type="evidence" value="ECO:0007669"/>
    <property type="project" value="InterPro"/>
</dbReference>
<evidence type="ECO:0000256" key="4">
    <source>
        <dbReference type="SAM" id="Coils"/>
    </source>
</evidence>
<dbReference type="RefSeq" id="WP_008514280.1">
    <property type="nucleotide sequence ID" value="NZ_ACJM01000001.1"/>
</dbReference>
<dbReference type="Gene3D" id="3.40.50.300">
    <property type="entry name" value="P-loop containing nucleotide triphosphate hydrolases"/>
    <property type="match status" value="2"/>
</dbReference>